<feature type="transmembrane region" description="Helical" evidence="7">
    <location>
        <begin position="210"/>
        <end position="230"/>
    </location>
</feature>
<feature type="transmembrane region" description="Helical" evidence="7">
    <location>
        <begin position="320"/>
        <end position="341"/>
    </location>
</feature>
<dbReference type="PANTHER" id="PTHR21716:SF64">
    <property type="entry name" value="AI-2 TRANSPORT PROTEIN TQSA"/>
    <property type="match status" value="1"/>
</dbReference>
<dbReference type="Gene3D" id="3.40.50.300">
    <property type="entry name" value="P-loop containing nucleotide triphosphate hydrolases"/>
    <property type="match status" value="1"/>
</dbReference>
<evidence type="ECO:0000313" key="8">
    <source>
        <dbReference type="EMBL" id="SCC82304.1"/>
    </source>
</evidence>
<proteinExistence type="inferred from homology"/>
<organism evidence="8 9">
    <name type="scientific">Saliniramus fredricksonii</name>
    <dbReference type="NCBI Taxonomy" id="1653334"/>
    <lineage>
        <taxon>Bacteria</taxon>
        <taxon>Pseudomonadati</taxon>
        <taxon>Pseudomonadota</taxon>
        <taxon>Alphaproteobacteria</taxon>
        <taxon>Hyphomicrobiales</taxon>
        <taxon>Salinarimonadaceae</taxon>
        <taxon>Saliniramus</taxon>
    </lineage>
</organism>
<feature type="transmembrane region" description="Helical" evidence="7">
    <location>
        <begin position="60"/>
        <end position="82"/>
    </location>
</feature>
<comment type="similarity">
    <text evidence="2">Belongs to the autoinducer-2 exporter (AI-2E) (TC 2.A.86) family.</text>
</comment>
<dbReference type="EMBL" id="FMBM01000002">
    <property type="protein sequence ID" value="SCC82304.1"/>
    <property type="molecule type" value="Genomic_DNA"/>
</dbReference>
<dbReference type="Pfam" id="PF01594">
    <property type="entry name" value="AI-2E_transport"/>
    <property type="match status" value="1"/>
</dbReference>
<protein>
    <submittedName>
        <fullName evidence="8">Predicted PurR-regulated permease PerM</fullName>
    </submittedName>
</protein>
<keyword evidence="3 7" id="KW-0812">Transmembrane</keyword>
<keyword evidence="5 7" id="KW-0472">Membrane</keyword>
<sequence length="624" mass="67895">MTIQKQLGFWIAALVVFVLFLWLFSSILLPFVAGLALAYLLDPVATRLQRLGLGRLGATLLILSLFVIVFVLVLIIAVPLAVRELNAFLQMLPSYVGQLQRLAYEHGGPLLELVGGAEAGRDVESSIRDMAGDASGYLLTLLGSILAGGQTLLSVMSLLVVTPVIAFYLLIDWHKMVARVDSWLPLRHRDTIRGLVREIDTALAGFVRGQAALCLILGAFYAIGLSLIGLNFGALIGITAGLLSIIPYVGSFAGLLLSAGVAIVQFWPEYFWIVMTLVIFFSGQFVEGNVLQPKLLGASVGVHPVWLMFALFAFGSLFGFLGLLMAVPLAAAVGVLMRFGLRRYLASSYYRGRARRLQRLRSRVMNERPHRARRKPAQADQLALDLALEPRYGGEDFLVGPSNEHAHALIESWPDWSDRIILIEGPPGSGKTHLAAIWAERAHAWTVDAAQISMARVPYLVSNRALVIEDADRGPRDDSAFFHLLNLAREQGTSVLITASAPPSAWELATPDLLSRLRLAPGARIDPPDEGLLKAVLVKLFVDRQLLVDTRVVDALALRIDRSLAQAGRVVAALDREALRRGRRLTRNLALEILADLPDFAADEGDESGEEDGDGVSSGGDSET</sequence>
<evidence type="ECO:0000256" key="2">
    <source>
        <dbReference type="ARBA" id="ARBA00009773"/>
    </source>
</evidence>
<accession>A0ABY0KCT5</accession>
<evidence type="ECO:0000256" key="3">
    <source>
        <dbReference type="ARBA" id="ARBA00022692"/>
    </source>
</evidence>
<comment type="caution">
    <text evidence="8">The sequence shown here is derived from an EMBL/GenBank/DDBJ whole genome shotgun (WGS) entry which is preliminary data.</text>
</comment>
<evidence type="ECO:0000256" key="5">
    <source>
        <dbReference type="ARBA" id="ARBA00023136"/>
    </source>
</evidence>
<reference evidence="8 9" key="1">
    <citation type="submission" date="2016-08" db="EMBL/GenBank/DDBJ databases">
        <authorList>
            <person name="Varghese N."/>
            <person name="Submissions Spin"/>
        </authorList>
    </citation>
    <scope>NUCLEOTIDE SEQUENCE [LARGE SCALE GENOMIC DNA]</scope>
    <source>
        <strain evidence="8 9">HL-109</strain>
    </source>
</reference>
<evidence type="ECO:0000256" key="4">
    <source>
        <dbReference type="ARBA" id="ARBA00022989"/>
    </source>
</evidence>
<keyword evidence="4 7" id="KW-1133">Transmembrane helix</keyword>
<name>A0ABY0KCT5_9HYPH</name>
<dbReference type="Gene3D" id="1.10.8.60">
    <property type="match status" value="1"/>
</dbReference>
<dbReference type="PANTHER" id="PTHR21716">
    <property type="entry name" value="TRANSMEMBRANE PROTEIN"/>
    <property type="match status" value="1"/>
</dbReference>
<feature type="compositionally biased region" description="Acidic residues" evidence="6">
    <location>
        <begin position="601"/>
        <end position="614"/>
    </location>
</feature>
<feature type="transmembrane region" description="Helical" evidence="7">
    <location>
        <begin position="138"/>
        <end position="171"/>
    </location>
</feature>
<dbReference type="InterPro" id="IPR002549">
    <property type="entry name" value="AI-2E-like"/>
</dbReference>
<dbReference type="InterPro" id="IPR027417">
    <property type="entry name" value="P-loop_NTPase"/>
</dbReference>
<keyword evidence="9" id="KW-1185">Reference proteome</keyword>
<feature type="transmembrane region" description="Helical" evidence="7">
    <location>
        <begin position="270"/>
        <end position="288"/>
    </location>
</feature>
<evidence type="ECO:0000256" key="6">
    <source>
        <dbReference type="SAM" id="MobiDB-lite"/>
    </source>
</evidence>
<dbReference type="Proteomes" id="UP000182800">
    <property type="component" value="Unassembled WGS sequence"/>
</dbReference>
<gene>
    <name evidence="8" type="ORF">GA0071312_3285</name>
</gene>
<evidence type="ECO:0000256" key="7">
    <source>
        <dbReference type="SAM" id="Phobius"/>
    </source>
</evidence>
<evidence type="ECO:0000256" key="1">
    <source>
        <dbReference type="ARBA" id="ARBA00004141"/>
    </source>
</evidence>
<feature type="transmembrane region" description="Helical" evidence="7">
    <location>
        <begin position="242"/>
        <end position="264"/>
    </location>
</feature>
<feature type="transmembrane region" description="Helical" evidence="7">
    <location>
        <begin position="7"/>
        <end position="40"/>
    </location>
</feature>
<dbReference type="SUPFAM" id="SSF52540">
    <property type="entry name" value="P-loop containing nucleoside triphosphate hydrolases"/>
    <property type="match status" value="1"/>
</dbReference>
<feature type="region of interest" description="Disordered" evidence="6">
    <location>
        <begin position="601"/>
        <end position="624"/>
    </location>
</feature>
<evidence type="ECO:0000313" key="9">
    <source>
        <dbReference type="Proteomes" id="UP000182800"/>
    </source>
</evidence>
<comment type="subcellular location">
    <subcellularLocation>
        <location evidence="1">Membrane</location>
        <topology evidence="1">Multi-pass membrane protein</topology>
    </subcellularLocation>
</comment>